<reference evidence="4" key="3">
    <citation type="submission" date="2019-06" db="EMBL/GenBank/DDBJ databases">
        <title>Co-occurence of chitin degradation, pigmentation and bioactivity in marine Pseudoalteromonas.</title>
        <authorList>
            <person name="Sonnenschein E.C."/>
            <person name="Bech P.K."/>
        </authorList>
    </citation>
    <scope>NUCLEOTIDE SEQUENCE [LARGE SCALE GENOMIC DNA]</scope>
    <source>
        <strain evidence="4">S2897</strain>
    </source>
</reference>
<proteinExistence type="predicted"/>
<dbReference type="EMBL" id="JXXZ01000006">
    <property type="protein sequence ID" value="KJZ00267.1"/>
    <property type="molecule type" value="Genomic_DNA"/>
</dbReference>
<organism evidence="1 3">
    <name type="scientific">Pseudoalteromonas ruthenica</name>
    <dbReference type="NCBI Taxonomy" id="151081"/>
    <lineage>
        <taxon>Bacteria</taxon>
        <taxon>Pseudomonadati</taxon>
        <taxon>Pseudomonadota</taxon>
        <taxon>Gammaproteobacteria</taxon>
        <taxon>Alteromonadales</taxon>
        <taxon>Pseudoalteromonadaceae</taxon>
        <taxon>Pseudoalteromonas</taxon>
    </lineage>
</organism>
<accession>A0A0F4PJW7</accession>
<evidence type="ECO:0000313" key="4">
    <source>
        <dbReference type="Proteomes" id="UP000305874"/>
    </source>
</evidence>
<reference evidence="2" key="4">
    <citation type="submission" date="2019-09" db="EMBL/GenBank/DDBJ databases">
        <title>Co-occurence of chitin degradation, pigmentation and bioactivity in marine Pseudoalteromonas.</title>
        <authorList>
            <person name="Sonnenschein E.C."/>
            <person name="Bech P.K."/>
        </authorList>
    </citation>
    <scope>NUCLEOTIDE SEQUENCE</scope>
    <source>
        <strain evidence="2">S2897</strain>
    </source>
</reference>
<reference evidence="1 3" key="1">
    <citation type="journal article" date="2015" name="BMC Genomics">
        <title>Genome mining reveals unlocked bioactive potential of marine Gram-negative bacteria.</title>
        <authorList>
            <person name="Machado H."/>
            <person name="Sonnenschein E.C."/>
            <person name="Melchiorsen J."/>
            <person name="Gram L."/>
        </authorList>
    </citation>
    <scope>NUCLEOTIDE SEQUENCE [LARGE SCALE GENOMIC DNA]</scope>
    <source>
        <strain evidence="1 3">S3137</strain>
    </source>
</reference>
<evidence type="ECO:0000313" key="2">
    <source>
        <dbReference type="EMBL" id="TMP86815.1"/>
    </source>
</evidence>
<dbReference type="OrthoDB" id="5768421at2"/>
<name>A0A0F4PJW7_9GAMM</name>
<dbReference type="eggNOG" id="ENOG50331HC">
    <property type="taxonomic scope" value="Bacteria"/>
</dbReference>
<dbReference type="AlphaFoldDB" id="A0A0F4PJW7"/>
<gene>
    <name evidence="2" type="ORF">CWC05_10050</name>
    <name evidence="1" type="ORF">TW72_06010</name>
</gene>
<dbReference type="PATRIC" id="fig|151081.8.peg.3054"/>
<dbReference type="Proteomes" id="UP000305874">
    <property type="component" value="Unassembled WGS sequence"/>
</dbReference>
<dbReference type="Proteomes" id="UP000033664">
    <property type="component" value="Unassembled WGS sequence"/>
</dbReference>
<dbReference type="RefSeq" id="WP_045980153.1">
    <property type="nucleotide sequence ID" value="NZ_DJHQ01000016.1"/>
</dbReference>
<evidence type="ECO:0000313" key="3">
    <source>
        <dbReference type="Proteomes" id="UP000033664"/>
    </source>
</evidence>
<evidence type="ECO:0008006" key="5">
    <source>
        <dbReference type="Google" id="ProtNLM"/>
    </source>
</evidence>
<reference evidence="2 4" key="2">
    <citation type="submission" date="2017-12" db="EMBL/GenBank/DDBJ databases">
        <authorList>
            <person name="Paulsen S."/>
            <person name="Gram L.K."/>
        </authorList>
    </citation>
    <scope>NUCLEOTIDE SEQUENCE [LARGE SCALE GENOMIC DNA]</scope>
    <source>
        <strain evidence="2 4">S2897</strain>
    </source>
</reference>
<sequence>MAANTPPQIQLLYRVEPGCLGPDGKDHIEGFCAYAQQHISAPEFATYRFVPRYDKSKDEVSYTLRNKRLSLQQAEQFLAHFGSQRSDFEEHLDEQLAEAIDQFLRPS</sequence>
<evidence type="ECO:0000313" key="1">
    <source>
        <dbReference type="EMBL" id="KJZ00267.1"/>
    </source>
</evidence>
<dbReference type="GeneID" id="58228042"/>
<dbReference type="STRING" id="151081.TW72_06010"/>
<dbReference type="EMBL" id="PNCG01000010">
    <property type="protein sequence ID" value="TMP86815.1"/>
    <property type="molecule type" value="Genomic_DNA"/>
</dbReference>
<keyword evidence="3" id="KW-1185">Reference proteome</keyword>
<protein>
    <recommendedName>
        <fullName evidence="5">Orphan protein</fullName>
    </recommendedName>
</protein>
<comment type="caution">
    <text evidence="1">The sequence shown here is derived from an EMBL/GenBank/DDBJ whole genome shotgun (WGS) entry which is preliminary data.</text>
</comment>